<dbReference type="GO" id="GO:0016787">
    <property type="term" value="F:hydrolase activity"/>
    <property type="evidence" value="ECO:0007669"/>
    <property type="project" value="UniProtKB-KW"/>
</dbReference>
<keyword evidence="8" id="KW-1185">Reference proteome</keyword>
<dbReference type="EMBL" id="CP148074">
    <property type="protein sequence ID" value="WXL26744.1"/>
    <property type="molecule type" value="Genomic_DNA"/>
</dbReference>
<keyword evidence="4 5" id="KW-0720">Serine protease</keyword>
<dbReference type="InterPro" id="IPR000209">
    <property type="entry name" value="Peptidase_S8/S53_dom"/>
</dbReference>
<dbReference type="InterPro" id="IPR050131">
    <property type="entry name" value="Peptidase_S8_subtilisin-like"/>
</dbReference>
<feature type="domain" description="Peptidase S8/S53" evidence="6">
    <location>
        <begin position="5"/>
        <end position="122"/>
    </location>
</feature>
<organism evidence="7 8">
    <name type="scientific">Ectopseudomonas mendocina</name>
    <name type="common">Pseudomonas mendocina</name>
    <dbReference type="NCBI Taxonomy" id="300"/>
    <lineage>
        <taxon>Bacteria</taxon>
        <taxon>Pseudomonadati</taxon>
        <taxon>Pseudomonadota</taxon>
        <taxon>Gammaproteobacteria</taxon>
        <taxon>Pseudomonadales</taxon>
        <taxon>Pseudomonadaceae</taxon>
        <taxon>Ectopseudomonas</taxon>
    </lineage>
</organism>
<keyword evidence="3 5" id="KW-0378">Hydrolase</keyword>
<evidence type="ECO:0000259" key="6">
    <source>
        <dbReference type="Pfam" id="PF00082"/>
    </source>
</evidence>
<dbReference type="PROSITE" id="PS51892">
    <property type="entry name" value="SUBTILASE"/>
    <property type="match status" value="1"/>
</dbReference>
<dbReference type="Gene3D" id="3.40.50.200">
    <property type="entry name" value="Peptidase S8/S53 domain"/>
    <property type="match status" value="1"/>
</dbReference>
<evidence type="ECO:0000313" key="8">
    <source>
        <dbReference type="Proteomes" id="UP001476583"/>
    </source>
</evidence>
<proteinExistence type="inferred from homology"/>
<sequence>MRPRVGIIDSGVSESLFSYVVQSRRFSELPGDDPAQPDSIGHGDQLARLILQQCPEAELLVAQVFHGDNRSPVSRIAAALEWLVAQGAQIINMSFGLSSPSEQLAEACKHAASRGVLLVASSPSCGGAVYPAALPECLAVTGDARCAPNELAWLGLAHAELGACPMIQLGQPEHGGGSSFACARVTGMAARIMAHEGYLPSHLCEPLRCSARYIGAEVLRA</sequence>
<feature type="active site" description="Charge relay system" evidence="5">
    <location>
        <position position="179"/>
    </location>
</feature>
<dbReference type="CDD" id="cd00306">
    <property type="entry name" value="Peptidases_S8_S53"/>
    <property type="match status" value="1"/>
</dbReference>
<accession>A0ABZ2RI89</accession>
<gene>
    <name evidence="7" type="ORF">WG219_04490</name>
</gene>
<dbReference type="Pfam" id="PF00082">
    <property type="entry name" value="Peptidase_S8"/>
    <property type="match status" value="1"/>
</dbReference>
<dbReference type="InterPro" id="IPR036852">
    <property type="entry name" value="Peptidase_S8/S53_dom_sf"/>
</dbReference>
<evidence type="ECO:0000256" key="1">
    <source>
        <dbReference type="ARBA" id="ARBA00011073"/>
    </source>
</evidence>
<reference evidence="7 8" key="1">
    <citation type="submission" date="2024-03" db="EMBL/GenBank/DDBJ databases">
        <title>Complete genome of BD2.</title>
        <authorList>
            <person name="Cao G."/>
        </authorList>
    </citation>
    <scope>NUCLEOTIDE SEQUENCE [LARGE SCALE GENOMIC DNA]</scope>
    <source>
        <strain evidence="7 8">BD2</strain>
    </source>
</reference>
<evidence type="ECO:0000256" key="5">
    <source>
        <dbReference type="PROSITE-ProRule" id="PRU01240"/>
    </source>
</evidence>
<protein>
    <submittedName>
        <fullName evidence="7">S8/S53 family peptidase</fullName>
        <ecNumber evidence="7">3.4.-.-</ecNumber>
    </submittedName>
</protein>
<evidence type="ECO:0000256" key="4">
    <source>
        <dbReference type="ARBA" id="ARBA00022825"/>
    </source>
</evidence>
<comment type="similarity">
    <text evidence="1 5">Belongs to the peptidase S8 family.</text>
</comment>
<evidence type="ECO:0000256" key="3">
    <source>
        <dbReference type="ARBA" id="ARBA00022801"/>
    </source>
</evidence>
<feature type="active site" description="Charge relay system" evidence="5">
    <location>
        <position position="9"/>
    </location>
</feature>
<evidence type="ECO:0000256" key="2">
    <source>
        <dbReference type="ARBA" id="ARBA00022670"/>
    </source>
</evidence>
<evidence type="ECO:0000313" key="7">
    <source>
        <dbReference type="EMBL" id="WXL26744.1"/>
    </source>
</evidence>
<name>A0ABZ2RI89_ECTME</name>
<dbReference type="SUPFAM" id="SSF52743">
    <property type="entry name" value="Subtilisin-like"/>
    <property type="match status" value="1"/>
</dbReference>
<keyword evidence="2 5" id="KW-0645">Protease</keyword>
<dbReference type="PANTHER" id="PTHR43806">
    <property type="entry name" value="PEPTIDASE S8"/>
    <property type="match status" value="1"/>
</dbReference>
<feature type="active site" description="Charge relay system" evidence="5">
    <location>
        <position position="42"/>
    </location>
</feature>
<dbReference type="EC" id="3.4.-.-" evidence="7"/>
<dbReference type="Proteomes" id="UP001476583">
    <property type="component" value="Chromosome"/>
</dbReference>
<dbReference type="PANTHER" id="PTHR43806:SF11">
    <property type="entry name" value="CEREVISIN-RELATED"/>
    <property type="match status" value="1"/>
</dbReference>